<sequence length="270" mass="30579">MIKIAVSNLAWKKSEDEKVFEIMRDLNVLNLEVSPFRDGSILPEARKRFCNETKKLLNQYGISVVAFQALMFRYPEVSIFEGATARNKILEHLKGVLEFLNQTGATIAVFGAPKNKIKGTLSYDEAMSIAKDFFRQIAEQAKIFNVIFCIEPTPTAYGADFICNTQEAVDFVKMIGHDSLKINLDIGSSILNEENIEKIINENIDCVGHLHISEPYLKTINLNPSFHKSVAKTLKANHYNKFISIEMLPNNELDVKNIAKIISFVKDIYQ</sequence>
<protein>
    <recommendedName>
        <fullName evidence="2">Xylose isomerase-like TIM barrel domain-containing protein</fullName>
    </recommendedName>
</protein>
<evidence type="ECO:0000313" key="4">
    <source>
        <dbReference type="Proteomes" id="UP000229981"/>
    </source>
</evidence>
<gene>
    <name evidence="3" type="ORF">COW80_01990</name>
</gene>
<dbReference type="Proteomes" id="UP000229981">
    <property type="component" value="Unassembled WGS sequence"/>
</dbReference>
<keyword evidence="1" id="KW-0413">Isomerase</keyword>
<feature type="domain" description="Xylose isomerase-like TIM barrel" evidence="2">
    <location>
        <begin position="43"/>
        <end position="251"/>
    </location>
</feature>
<evidence type="ECO:0000313" key="3">
    <source>
        <dbReference type="EMBL" id="PIP88136.1"/>
    </source>
</evidence>
<dbReference type="GO" id="GO:0016853">
    <property type="term" value="F:isomerase activity"/>
    <property type="evidence" value="ECO:0007669"/>
    <property type="project" value="UniProtKB-KW"/>
</dbReference>
<reference evidence="3 4" key="1">
    <citation type="submission" date="2017-09" db="EMBL/GenBank/DDBJ databases">
        <title>Depth-based differentiation of microbial function through sediment-hosted aquifers and enrichment of novel symbionts in the deep terrestrial subsurface.</title>
        <authorList>
            <person name="Probst A.J."/>
            <person name="Ladd B."/>
            <person name="Jarett J.K."/>
            <person name="Geller-Mcgrath D.E."/>
            <person name="Sieber C.M."/>
            <person name="Emerson J.B."/>
            <person name="Anantharaman K."/>
            <person name="Thomas B.C."/>
            <person name="Malmstrom R."/>
            <person name="Stieglmeier M."/>
            <person name="Klingl A."/>
            <person name="Woyke T."/>
            <person name="Ryan C.M."/>
            <person name="Banfield J.F."/>
        </authorList>
    </citation>
    <scope>NUCLEOTIDE SEQUENCE [LARGE SCALE GENOMIC DNA]</scope>
    <source>
        <strain evidence="3">CG22_combo_CG10-13_8_21_14_all_01_47_9</strain>
    </source>
</reference>
<dbReference type="AlphaFoldDB" id="A0A2H0E132"/>
<dbReference type="Pfam" id="PF01261">
    <property type="entry name" value="AP_endonuc_2"/>
    <property type="match status" value="1"/>
</dbReference>
<dbReference type="PANTHER" id="PTHR43489:SF7">
    <property type="entry name" value="3-DEHYDRO-D-GULOSIDE 4-EPIMERASE-RELATED"/>
    <property type="match status" value="1"/>
</dbReference>
<evidence type="ECO:0000259" key="2">
    <source>
        <dbReference type="Pfam" id="PF01261"/>
    </source>
</evidence>
<dbReference type="InterPro" id="IPR013022">
    <property type="entry name" value="Xyl_isomerase-like_TIM-brl"/>
</dbReference>
<comment type="caution">
    <text evidence="3">The sequence shown here is derived from an EMBL/GenBank/DDBJ whole genome shotgun (WGS) entry which is preliminary data.</text>
</comment>
<dbReference type="EMBL" id="PCTU01000053">
    <property type="protein sequence ID" value="PIP88136.1"/>
    <property type="molecule type" value="Genomic_DNA"/>
</dbReference>
<dbReference type="PANTHER" id="PTHR43489">
    <property type="entry name" value="ISOMERASE"/>
    <property type="match status" value="1"/>
</dbReference>
<name>A0A2H0E132_9BACT</name>
<organism evidence="3 4">
    <name type="scientific">Candidatus Beckwithbacteria bacterium CG22_combo_CG10-13_8_21_14_all_01_47_9</name>
    <dbReference type="NCBI Taxonomy" id="1974496"/>
    <lineage>
        <taxon>Bacteria</taxon>
        <taxon>Candidatus Beckwithiibacteriota</taxon>
    </lineage>
</organism>
<accession>A0A2H0E132</accession>
<dbReference type="SUPFAM" id="SSF51658">
    <property type="entry name" value="Xylose isomerase-like"/>
    <property type="match status" value="1"/>
</dbReference>
<dbReference type="InterPro" id="IPR036237">
    <property type="entry name" value="Xyl_isomerase-like_sf"/>
</dbReference>
<dbReference type="Gene3D" id="3.20.20.150">
    <property type="entry name" value="Divalent-metal-dependent TIM barrel enzymes"/>
    <property type="match status" value="1"/>
</dbReference>
<dbReference type="InterPro" id="IPR050417">
    <property type="entry name" value="Sugar_Epim/Isomerase"/>
</dbReference>
<evidence type="ECO:0000256" key="1">
    <source>
        <dbReference type="ARBA" id="ARBA00023235"/>
    </source>
</evidence>
<proteinExistence type="predicted"/>